<feature type="chain" id="PRO_5038427868" evidence="1">
    <location>
        <begin position="32"/>
        <end position="258"/>
    </location>
</feature>
<dbReference type="Gene3D" id="2.40.160.20">
    <property type="match status" value="1"/>
</dbReference>
<accession>A0A9D2HVC2</accession>
<reference evidence="2" key="1">
    <citation type="journal article" date="2021" name="PeerJ">
        <title>Extensive microbial diversity within the chicken gut microbiome revealed by metagenomics and culture.</title>
        <authorList>
            <person name="Gilroy R."/>
            <person name="Ravi A."/>
            <person name="Getino M."/>
            <person name="Pursley I."/>
            <person name="Horton D.L."/>
            <person name="Alikhan N.F."/>
            <person name="Baker D."/>
            <person name="Gharbi K."/>
            <person name="Hall N."/>
            <person name="Watson M."/>
            <person name="Adriaenssens E.M."/>
            <person name="Foster-Nyarko E."/>
            <person name="Jarju S."/>
            <person name="Secka A."/>
            <person name="Antonio M."/>
            <person name="Oren A."/>
            <person name="Chaudhuri R.R."/>
            <person name="La Ragione R."/>
            <person name="Hildebrand F."/>
            <person name="Pallen M.J."/>
        </authorList>
    </citation>
    <scope>NUCLEOTIDE SEQUENCE</scope>
    <source>
        <strain evidence="2">ChiHjej12B11-9795</strain>
    </source>
</reference>
<name>A0A9D2HVC2_9BACE</name>
<evidence type="ECO:0000256" key="1">
    <source>
        <dbReference type="SAM" id="SignalP"/>
    </source>
</evidence>
<reference evidence="2" key="2">
    <citation type="submission" date="2021-04" db="EMBL/GenBank/DDBJ databases">
        <authorList>
            <person name="Gilroy R."/>
        </authorList>
    </citation>
    <scope>NUCLEOTIDE SEQUENCE</scope>
    <source>
        <strain evidence="2">ChiHjej12B11-9795</strain>
    </source>
</reference>
<sequence length="258" mass="28741">MYAVTKRKTIFPALAGLLLLFATLLPPTAAAQGRTLDAEDVEGWYGGVLGGFPFGFSNTSTSFGADQTRFGWTAVLYGGYRFNPVLSLEAQAMWGKVHMTALDDYRGLWLGDDGRPYEAPQSGMDGWAYDHLQSDAALQRYGLQLNVNVLGFFPRTRYSRWSLELSPLLAAVGARTHYRDREGGETLKTFGRRWHLGAGGNLQVNYRIGRRFIVGIYTNAVCLTGKKMDEMPHLSDRANIVWDTGLNLGWFFGKGKHK</sequence>
<evidence type="ECO:0000313" key="3">
    <source>
        <dbReference type="Proteomes" id="UP000823862"/>
    </source>
</evidence>
<feature type="signal peptide" evidence="1">
    <location>
        <begin position="1"/>
        <end position="31"/>
    </location>
</feature>
<organism evidence="2 3">
    <name type="scientific">Candidatus Bacteroides avicola</name>
    <dbReference type="NCBI Taxonomy" id="2838468"/>
    <lineage>
        <taxon>Bacteria</taxon>
        <taxon>Pseudomonadati</taxon>
        <taxon>Bacteroidota</taxon>
        <taxon>Bacteroidia</taxon>
        <taxon>Bacteroidales</taxon>
        <taxon>Bacteroidaceae</taxon>
        <taxon>Bacteroides</taxon>
    </lineage>
</organism>
<dbReference type="AlphaFoldDB" id="A0A9D2HVC2"/>
<proteinExistence type="predicted"/>
<comment type="caution">
    <text evidence="2">The sequence shown here is derived from an EMBL/GenBank/DDBJ whole genome shotgun (WGS) entry which is preliminary data.</text>
</comment>
<dbReference type="EMBL" id="DWZI01000002">
    <property type="protein sequence ID" value="HJA84717.1"/>
    <property type="molecule type" value="Genomic_DNA"/>
</dbReference>
<evidence type="ECO:0000313" key="2">
    <source>
        <dbReference type="EMBL" id="HJA84717.1"/>
    </source>
</evidence>
<dbReference type="Proteomes" id="UP000823862">
    <property type="component" value="Unassembled WGS sequence"/>
</dbReference>
<gene>
    <name evidence="2" type="ORF">H9950_00695</name>
</gene>
<keyword evidence="1" id="KW-0732">Signal</keyword>
<protein>
    <submittedName>
        <fullName evidence="2">Porin family protein</fullName>
    </submittedName>
</protein>